<dbReference type="InterPro" id="IPR057155">
    <property type="entry name" value="DUF7833"/>
</dbReference>
<dbReference type="Pfam" id="PF14297">
    <property type="entry name" value="Lin1244_N"/>
    <property type="match status" value="1"/>
</dbReference>
<dbReference type="RefSeq" id="WP_134436028.1">
    <property type="nucleotide sequence ID" value="NZ_SOML01000004.1"/>
</dbReference>
<feature type="domain" description="DUF7833" evidence="3">
    <location>
        <begin position="170"/>
        <end position="228"/>
    </location>
</feature>
<sequence length="258" mass="30094">MAKQTFYFPHDGNARNDDRIIAVRLEHGMEGYGVYFAILERLLESSSFMSVKDYNIIAFDLRVSAGLIKKIVENFGLFKFTEDGESFYSDSFNDRMKPLENVREQRRLAGKKSAEKRAKKNDHSTTAQRPLTKNSTEESRVNKEKEIIKEKVILLNGEEKSISERLIPFLTEMLSDTISIERLCMNNHLKPDILKDFIKQFFVLRSNENNQEIQVINDAQSYFSRWLTCELEKKNKEIKMNHEQTQKTGTAAGFKQFR</sequence>
<protein>
    <submittedName>
        <fullName evidence="4">DUF4373 domain-containing protein</fullName>
    </submittedName>
</protein>
<keyword evidence="5" id="KW-1185">Reference proteome</keyword>
<organism evidence="4 5">
    <name type="scientific">Dysgonomonas capnocytophagoides</name>
    <dbReference type="NCBI Taxonomy" id="45254"/>
    <lineage>
        <taxon>Bacteria</taxon>
        <taxon>Pseudomonadati</taxon>
        <taxon>Bacteroidota</taxon>
        <taxon>Bacteroidia</taxon>
        <taxon>Bacteroidales</taxon>
        <taxon>Dysgonomonadaceae</taxon>
        <taxon>Dysgonomonas</taxon>
    </lineage>
</organism>
<feature type="compositionally biased region" description="Basic and acidic residues" evidence="1">
    <location>
        <begin position="107"/>
        <end position="116"/>
    </location>
</feature>
<evidence type="ECO:0000259" key="3">
    <source>
        <dbReference type="Pfam" id="PF25200"/>
    </source>
</evidence>
<proteinExistence type="predicted"/>
<evidence type="ECO:0000313" key="5">
    <source>
        <dbReference type="Proteomes" id="UP000297861"/>
    </source>
</evidence>
<feature type="compositionally biased region" description="Polar residues" evidence="1">
    <location>
        <begin position="124"/>
        <end position="134"/>
    </location>
</feature>
<dbReference type="AlphaFoldDB" id="A0A4Y8L223"/>
<feature type="region of interest" description="Disordered" evidence="1">
    <location>
        <begin position="107"/>
        <end position="140"/>
    </location>
</feature>
<evidence type="ECO:0000256" key="1">
    <source>
        <dbReference type="SAM" id="MobiDB-lite"/>
    </source>
</evidence>
<dbReference type="InterPro" id="IPR025400">
    <property type="entry name" value="Lin1244/Lin1753-like_N"/>
</dbReference>
<comment type="caution">
    <text evidence="4">The sequence shown here is derived from an EMBL/GenBank/DDBJ whole genome shotgun (WGS) entry which is preliminary data.</text>
</comment>
<dbReference type="OrthoDB" id="1043295at2"/>
<evidence type="ECO:0000259" key="2">
    <source>
        <dbReference type="Pfam" id="PF14297"/>
    </source>
</evidence>
<gene>
    <name evidence="4" type="ORF">E2605_07750</name>
</gene>
<feature type="domain" description="Lin1244/Lin1753-like N-terminal" evidence="2">
    <location>
        <begin position="7"/>
        <end position="90"/>
    </location>
</feature>
<dbReference type="EMBL" id="SOML01000004">
    <property type="protein sequence ID" value="TFD96705.1"/>
    <property type="molecule type" value="Genomic_DNA"/>
</dbReference>
<dbReference type="Proteomes" id="UP000297861">
    <property type="component" value="Unassembled WGS sequence"/>
</dbReference>
<evidence type="ECO:0000313" key="4">
    <source>
        <dbReference type="EMBL" id="TFD96705.1"/>
    </source>
</evidence>
<reference evidence="4 5" key="1">
    <citation type="submission" date="2019-03" db="EMBL/GenBank/DDBJ databases">
        <title>San Antonio Military Medical Center submission to MRSN (WRAIR), pending publication.</title>
        <authorList>
            <person name="Blyth D.M."/>
            <person name="Mccarthy S.L."/>
            <person name="Schall S.E."/>
            <person name="Stam J.A."/>
            <person name="Ong A.C."/>
            <person name="Mcgann P.T."/>
        </authorList>
    </citation>
    <scope>NUCLEOTIDE SEQUENCE [LARGE SCALE GENOMIC DNA]</scope>
    <source>
        <strain evidence="4 5">MRSN571793</strain>
    </source>
</reference>
<name>A0A4Y8L223_9BACT</name>
<accession>A0A4Y8L223</accession>
<dbReference type="Pfam" id="PF25200">
    <property type="entry name" value="DUF7833"/>
    <property type="match status" value="1"/>
</dbReference>